<dbReference type="PANTHER" id="PTHR37694">
    <property type="entry name" value="SLR8022 PROTEIN"/>
    <property type="match status" value="1"/>
</dbReference>
<organism evidence="3 4">
    <name type="scientific">Polycladomyces abyssicola</name>
    <dbReference type="NCBI Taxonomy" id="1125966"/>
    <lineage>
        <taxon>Bacteria</taxon>
        <taxon>Bacillati</taxon>
        <taxon>Bacillota</taxon>
        <taxon>Bacilli</taxon>
        <taxon>Bacillales</taxon>
        <taxon>Thermoactinomycetaceae</taxon>
        <taxon>Polycladomyces</taxon>
    </lineage>
</organism>
<dbReference type="KEGG" id="pabs:JIR001_25350"/>
<dbReference type="InterPro" id="IPR011051">
    <property type="entry name" value="RmlC_Cupin_sf"/>
</dbReference>
<dbReference type="Pfam" id="PF02311">
    <property type="entry name" value="AraC_binding"/>
    <property type="match status" value="1"/>
</dbReference>
<dbReference type="SUPFAM" id="SSF51182">
    <property type="entry name" value="RmlC-like cupins"/>
    <property type="match status" value="1"/>
</dbReference>
<accession>A0A8D5UG39</accession>
<name>A0A8D5UG39_9BACL</name>
<evidence type="ECO:0000256" key="1">
    <source>
        <dbReference type="ARBA" id="ARBA00023125"/>
    </source>
</evidence>
<sequence length="108" mass="12023">MTVVEIKQEITGEKGISRTQVLDFDQGVVVNLQVKAGKKIPRHHANCHVLVYVVSGEVWFGVSEQRFHLKTGSLLHMNPFEEHDIEAIQDSSLLVIKTGSQTGCNIRA</sequence>
<protein>
    <recommendedName>
        <fullName evidence="2">AraC-type arabinose-binding/dimerisation domain-containing protein</fullName>
    </recommendedName>
</protein>
<evidence type="ECO:0000313" key="3">
    <source>
        <dbReference type="EMBL" id="BCU82752.1"/>
    </source>
</evidence>
<dbReference type="InterPro" id="IPR014710">
    <property type="entry name" value="RmlC-like_jellyroll"/>
</dbReference>
<dbReference type="InterPro" id="IPR003313">
    <property type="entry name" value="AraC-bd"/>
</dbReference>
<reference evidence="3" key="1">
    <citation type="journal article" date="2013" name="Int. J. Syst. Evol. Microbiol.">
        <title>Polycladomyces abyssicola gen. nov., sp. nov., a thermophilic filamentous bacterium isolated from hemipelagic sediment.</title>
        <authorList>
            <person name="Tsubouchi T."/>
            <person name="Shimane Y."/>
            <person name="Mori K."/>
            <person name="Usui K."/>
            <person name="Hiraki T."/>
            <person name="Tame A."/>
            <person name="Uematsu K."/>
            <person name="Maruyama T."/>
            <person name="Hatada Y."/>
        </authorList>
    </citation>
    <scope>NUCLEOTIDE SEQUENCE</scope>
    <source>
        <strain evidence="3">JIR-001</strain>
    </source>
</reference>
<evidence type="ECO:0000313" key="4">
    <source>
        <dbReference type="Proteomes" id="UP000677436"/>
    </source>
</evidence>
<dbReference type="PANTHER" id="PTHR37694:SF1">
    <property type="entry name" value="SLR8022 PROTEIN"/>
    <property type="match status" value="1"/>
</dbReference>
<keyword evidence="4" id="KW-1185">Reference proteome</keyword>
<dbReference type="Gene3D" id="2.60.120.10">
    <property type="entry name" value="Jelly Rolls"/>
    <property type="match status" value="1"/>
</dbReference>
<dbReference type="Proteomes" id="UP000677436">
    <property type="component" value="Chromosome"/>
</dbReference>
<dbReference type="GO" id="GO:0006355">
    <property type="term" value="P:regulation of DNA-templated transcription"/>
    <property type="evidence" value="ECO:0007669"/>
    <property type="project" value="InterPro"/>
</dbReference>
<dbReference type="GO" id="GO:0003677">
    <property type="term" value="F:DNA binding"/>
    <property type="evidence" value="ECO:0007669"/>
    <property type="project" value="UniProtKB-KW"/>
</dbReference>
<evidence type="ECO:0000259" key="2">
    <source>
        <dbReference type="Pfam" id="PF02311"/>
    </source>
</evidence>
<feature type="domain" description="AraC-type arabinose-binding/dimerisation" evidence="2">
    <location>
        <begin position="37"/>
        <end position="90"/>
    </location>
</feature>
<dbReference type="AlphaFoldDB" id="A0A8D5UG39"/>
<dbReference type="EMBL" id="AP024601">
    <property type="protein sequence ID" value="BCU82752.1"/>
    <property type="molecule type" value="Genomic_DNA"/>
</dbReference>
<reference evidence="3" key="2">
    <citation type="journal article" date="2021" name="Microbiol. Resour. Announc.">
        <title>Complete Genome Sequence of Polycladomyces abyssicola JIR-001T, Isolated from Hemipelagic Sediment in Deep Seawater.</title>
        <authorList>
            <person name="Tsubouchi T."/>
            <person name="Kaneko Y."/>
        </authorList>
    </citation>
    <scope>NUCLEOTIDE SEQUENCE</scope>
    <source>
        <strain evidence="3">JIR-001</strain>
    </source>
</reference>
<gene>
    <name evidence="3" type="ORF">JIR001_25350</name>
</gene>
<keyword evidence="1" id="KW-0238">DNA-binding</keyword>
<dbReference type="RefSeq" id="WP_212773059.1">
    <property type="nucleotide sequence ID" value="NZ_AP024601.1"/>
</dbReference>
<proteinExistence type="predicted"/>